<organism evidence="6 7">
    <name type="scientific">Bugula neritina</name>
    <name type="common">Brown bryozoan</name>
    <name type="synonym">Sertularia neritina</name>
    <dbReference type="NCBI Taxonomy" id="10212"/>
    <lineage>
        <taxon>Eukaryota</taxon>
        <taxon>Metazoa</taxon>
        <taxon>Spiralia</taxon>
        <taxon>Lophotrochozoa</taxon>
        <taxon>Bryozoa</taxon>
        <taxon>Gymnolaemata</taxon>
        <taxon>Cheilostomatida</taxon>
        <taxon>Flustrina</taxon>
        <taxon>Buguloidea</taxon>
        <taxon>Bugulidae</taxon>
        <taxon>Bugula</taxon>
    </lineage>
</organism>
<evidence type="ECO:0000256" key="5">
    <source>
        <dbReference type="SAM" id="Phobius"/>
    </source>
</evidence>
<dbReference type="OrthoDB" id="5545019at2759"/>
<dbReference type="PANTHER" id="PTHR43899:SF13">
    <property type="entry name" value="RH59310P"/>
    <property type="match status" value="1"/>
</dbReference>
<dbReference type="PRINTS" id="PR00081">
    <property type="entry name" value="GDHRDH"/>
</dbReference>
<accession>A0A7J7J267</accession>
<dbReference type="InterPro" id="IPR002347">
    <property type="entry name" value="SDR_fam"/>
</dbReference>
<keyword evidence="2" id="KW-0521">NADP</keyword>
<evidence type="ECO:0000256" key="3">
    <source>
        <dbReference type="ARBA" id="ARBA00023002"/>
    </source>
</evidence>
<comment type="caution">
    <text evidence="6">The sequence shown here is derived from an EMBL/GenBank/DDBJ whole genome shotgun (WGS) entry which is preliminary data.</text>
</comment>
<evidence type="ECO:0000256" key="2">
    <source>
        <dbReference type="ARBA" id="ARBA00022857"/>
    </source>
</evidence>
<dbReference type="Pfam" id="PF00106">
    <property type="entry name" value="adh_short"/>
    <property type="match status" value="1"/>
</dbReference>
<name>A0A7J7J267_BUGNE</name>
<sequence length="326" mass="35727">MSAALALNFFERNKNCFAIFGGVVSCIIGAKLCLHILKGIRSFFLAPLLKLGVNPKTLGSWAIVTGATDGIGKAYAIALAKKGMNIVLISRTESKLTATAEEIKSIAEVRTKCVSIDFSEGIEIYKSIEDALEGLDIGILVNNVGASYDYPEFFHQLPDGKNMVKKILNINIFSVTYMTSIVLPKMVDKRKGAIVNVGSASCFGFPLLTVYSATKAYVHSFSQNLAAEYSDKGIIIQSLMPGFITTKLSGIKRSSLFVPTPDVYVNCAIESIGNESATYGYWSHSLMMLCLSVIKMMPRSFYLPKYLRAMENQGKMNKERKAAKKQ</sequence>
<dbReference type="PIRSF" id="PIRSF000126">
    <property type="entry name" value="11-beta-HSD1"/>
    <property type="match status" value="1"/>
</dbReference>
<dbReference type="PRINTS" id="PR00080">
    <property type="entry name" value="SDRFAMILY"/>
</dbReference>
<dbReference type="GO" id="GO:0005783">
    <property type="term" value="C:endoplasmic reticulum"/>
    <property type="evidence" value="ECO:0007669"/>
    <property type="project" value="TreeGrafter"/>
</dbReference>
<keyword evidence="5" id="KW-0812">Transmembrane</keyword>
<gene>
    <name evidence="6" type="ORF">EB796_021538</name>
</gene>
<keyword evidence="7" id="KW-1185">Reference proteome</keyword>
<dbReference type="InterPro" id="IPR036291">
    <property type="entry name" value="NAD(P)-bd_dom_sf"/>
</dbReference>
<evidence type="ECO:0000313" key="6">
    <source>
        <dbReference type="EMBL" id="KAF6020165.1"/>
    </source>
</evidence>
<protein>
    <submittedName>
        <fullName evidence="6">Let-767</fullName>
    </submittedName>
</protein>
<keyword evidence="5" id="KW-1133">Transmembrane helix</keyword>
<proteinExistence type="inferred from homology"/>
<dbReference type="Proteomes" id="UP000593567">
    <property type="component" value="Unassembled WGS sequence"/>
</dbReference>
<dbReference type="PANTHER" id="PTHR43899">
    <property type="entry name" value="RH59310P"/>
    <property type="match status" value="1"/>
</dbReference>
<keyword evidence="5" id="KW-0472">Membrane</keyword>
<evidence type="ECO:0000256" key="4">
    <source>
        <dbReference type="RuleBase" id="RU000363"/>
    </source>
</evidence>
<feature type="transmembrane region" description="Helical" evidence="5">
    <location>
        <begin position="279"/>
        <end position="298"/>
    </location>
</feature>
<comment type="similarity">
    <text evidence="1 4">Belongs to the short-chain dehydrogenases/reductases (SDR) family.</text>
</comment>
<dbReference type="CDD" id="cd05356">
    <property type="entry name" value="17beta-HSD1_like_SDR_c"/>
    <property type="match status" value="1"/>
</dbReference>
<reference evidence="6" key="1">
    <citation type="submission" date="2020-06" db="EMBL/GenBank/DDBJ databases">
        <title>Draft genome of Bugula neritina, a colonial animal packing powerful symbionts and potential medicines.</title>
        <authorList>
            <person name="Rayko M."/>
        </authorList>
    </citation>
    <scope>NUCLEOTIDE SEQUENCE [LARGE SCALE GENOMIC DNA]</scope>
    <source>
        <strain evidence="6">Kwan_BN1</strain>
    </source>
</reference>
<feature type="transmembrane region" description="Helical" evidence="5">
    <location>
        <begin position="17"/>
        <end position="37"/>
    </location>
</feature>
<evidence type="ECO:0000256" key="1">
    <source>
        <dbReference type="ARBA" id="ARBA00006484"/>
    </source>
</evidence>
<feature type="transmembrane region" description="Helical" evidence="5">
    <location>
        <begin position="193"/>
        <end position="213"/>
    </location>
</feature>
<keyword evidence="3" id="KW-0560">Oxidoreductase</keyword>
<evidence type="ECO:0000313" key="7">
    <source>
        <dbReference type="Proteomes" id="UP000593567"/>
    </source>
</evidence>
<dbReference type="GO" id="GO:0016491">
    <property type="term" value="F:oxidoreductase activity"/>
    <property type="evidence" value="ECO:0007669"/>
    <property type="project" value="UniProtKB-KW"/>
</dbReference>
<dbReference type="FunFam" id="3.40.50.720:FF:000137">
    <property type="entry name" value="Hydroxysteroid (17-beta) dehydrogenase 3"/>
    <property type="match status" value="1"/>
</dbReference>
<dbReference type="InterPro" id="IPR051019">
    <property type="entry name" value="VLCFA-Steroid_DH"/>
</dbReference>
<dbReference type="Gene3D" id="3.40.50.720">
    <property type="entry name" value="NAD(P)-binding Rossmann-like Domain"/>
    <property type="match status" value="1"/>
</dbReference>
<dbReference type="SUPFAM" id="SSF51735">
    <property type="entry name" value="NAD(P)-binding Rossmann-fold domains"/>
    <property type="match status" value="1"/>
</dbReference>
<dbReference type="AlphaFoldDB" id="A0A7J7J267"/>
<dbReference type="EMBL" id="VXIV02003191">
    <property type="protein sequence ID" value="KAF6020165.1"/>
    <property type="molecule type" value="Genomic_DNA"/>
</dbReference>